<protein>
    <submittedName>
        <fullName evidence="2">Uncharacterized protein</fullName>
    </submittedName>
</protein>
<evidence type="ECO:0000256" key="1">
    <source>
        <dbReference type="SAM" id="Phobius"/>
    </source>
</evidence>
<evidence type="ECO:0000313" key="2">
    <source>
        <dbReference type="EnsemblMetazoa" id="Aqu2.1.43983_001"/>
    </source>
</evidence>
<keyword evidence="1" id="KW-0472">Membrane</keyword>
<sequence length="55" mass="6289">PLDGRVSVNTKMQLQHYEYRYAANFKNRVLLPSIAFVVLALQVDLLSVFCAFLCL</sequence>
<organism evidence="2">
    <name type="scientific">Amphimedon queenslandica</name>
    <name type="common">Sponge</name>
    <dbReference type="NCBI Taxonomy" id="400682"/>
    <lineage>
        <taxon>Eukaryota</taxon>
        <taxon>Metazoa</taxon>
        <taxon>Porifera</taxon>
        <taxon>Demospongiae</taxon>
        <taxon>Heteroscleromorpha</taxon>
        <taxon>Haplosclerida</taxon>
        <taxon>Niphatidae</taxon>
        <taxon>Amphimedon</taxon>
    </lineage>
</organism>
<dbReference type="EnsemblMetazoa" id="Aqu2.1.43983_001">
    <property type="protein sequence ID" value="Aqu2.1.43983_001"/>
    <property type="gene ID" value="Aqu2.1.43983"/>
</dbReference>
<accession>A0A1X7VX48</accession>
<dbReference type="InParanoid" id="A0A1X7VX48"/>
<keyword evidence="1" id="KW-0812">Transmembrane</keyword>
<reference evidence="2" key="1">
    <citation type="submission" date="2017-05" db="UniProtKB">
        <authorList>
            <consortium name="EnsemblMetazoa"/>
        </authorList>
    </citation>
    <scope>IDENTIFICATION</scope>
</reference>
<proteinExistence type="predicted"/>
<feature type="transmembrane region" description="Helical" evidence="1">
    <location>
        <begin position="29"/>
        <end position="54"/>
    </location>
</feature>
<dbReference type="AlphaFoldDB" id="A0A1X7VX48"/>
<name>A0A1X7VX48_AMPQE</name>
<keyword evidence="1" id="KW-1133">Transmembrane helix</keyword>